<dbReference type="AlphaFoldDB" id="A0AAD9VX47"/>
<evidence type="ECO:0000313" key="1">
    <source>
        <dbReference type="EMBL" id="KAK2596975.1"/>
    </source>
</evidence>
<comment type="caution">
    <text evidence="1">The sequence shown here is derived from an EMBL/GenBank/DDBJ whole genome shotgun (WGS) entry which is preliminary data.</text>
</comment>
<organism evidence="1 2">
    <name type="scientific">Phomopsis amygdali</name>
    <name type="common">Fusicoccum amygdali</name>
    <dbReference type="NCBI Taxonomy" id="1214568"/>
    <lineage>
        <taxon>Eukaryota</taxon>
        <taxon>Fungi</taxon>
        <taxon>Dikarya</taxon>
        <taxon>Ascomycota</taxon>
        <taxon>Pezizomycotina</taxon>
        <taxon>Sordariomycetes</taxon>
        <taxon>Sordariomycetidae</taxon>
        <taxon>Diaporthales</taxon>
        <taxon>Diaporthaceae</taxon>
        <taxon>Diaporthe</taxon>
    </lineage>
</organism>
<sequence>MLLLRHLQGRRGCPGRMSGPRQSQIPLLGLCPNTRKTHFFPRPQKKEVLSAFFGRTDSPTESTTLTSKIATLPRELTGGAIPISSTTCIFTALSAQLVVDHPFVGRPNDFLFFFTMTSIKSIYGATAVNILQTLGPPFLRHLHRHDCIRH</sequence>
<protein>
    <submittedName>
        <fullName evidence="1">Uncharacterized protein</fullName>
    </submittedName>
</protein>
<gene>
    <name evidence="1" type="ORF">N8I77_012853</name>
</gene>
<evidence type="ECO:0000313" key="2">
    <source>
        <dbReference type="Proteomes" id="UP001265746"/>
    </source>
</evidence>
<dbReference type="EMBL" id="JAUJFL010000010">
    <property type="protein sequence ID" value="KAK2596975.1"/>
    <property type="molecule type" value="Genomic_DNA"/>
</dbReference>
<proteinExistence type="predicted"/>
<dbReference type="Proteomes" id="UP001265746">
    <property type="component" value="Unassembled WGS sequence"/>
</dbReference>
<accession>A0AAD9VX47</accession>
<reference evidence="1" key="1">
    <citation type="submission" date="2023-06" db="EMBL/GenBank/DDBJ databases">
        <authorList>
            <person name="Noh H."/>
        </authorList>
    </citation>
    <scope>NUCLEOTIDE SEQUENCE</scope>
    <source>
        <strain evidence="1">DUCC20226</strain>
    </source>
</reference>
<name>A0AAD9VX47_PHOAM</name>
<keyword evidence="2" id="KW-1185">Reference proteome</keyword>